<gene>
    <name evidence="3" type="primary">chmp4b</name>
    <name evidence="3" type="ORF">AWC38_SpisGene19116</name>
</gene>
<dbReference type="STRING" id="50429.A0A2B4RK24"/>
<evidence type="ECO:0000256" key="2">
    <source>
        <dbReference type="SAM" id="MobiDB-lite"/>
    </source>
</evidence>
<accession>A0A2B4RK24</accession>
<dbReference type="InterPro" id="IPR028043">
    <property type="entry name" value="PAAT-like"/>
</dbReference>
<keyword evidence="4" id="KW-1185">Reference proteome</keyword>
<sequence length="595" mass="66775">MSVLQRIFGGKNKENIPTTEDAIQKLRQTEEMLEKKQEFLEKKIDMENSTAKKHAKTNKRIALQALKRRKRYEKQLNQIDGTLSTIEFQREALENANTNTEVLKNMNYAAKTLKSIHQVLDVEDVHDIMDDIQEQTEISKEISEAICGVGMNQDFDDEELEAELEAIEQENLNKELIGMERPNAALPNVPSADPSSKDKTMRDDDDLKDLEAWAMAQDQLVVGCVQTAGAGVILTQPNPQSDVVPCEMSFTAHPMAQEFYIKNIVIVSEARNVELYIDENYERTAKGIMLTIRKGRKVSLFETEFDLTEFIHGTCRCLVKFLSYPEEQSMRLQTIVVRVARVSSLTPSPGMPLQFCQALKKFLMELFILGLARNFPGSPEGDEDFINMLAGLMVEKSPESAENSATLSVENGAPDTPESPTLAKHRWETYLQSRVRASRNMVRKTRPVSLGSAIPVATQATMNPRAQSFCLEDKRSVERVMAEQVPAPLEKASSHSSDPGSKTRCAECGCPGCLSVYNSITTNIYAAEKRIMGRVEAKLQAMLEHMDSRFDTLFNSLLLRQEQPFTRSAHGSNNSFPGTRRLSQRNGHKPGDTSV</sequence>
<feature type="compositionally biased region" description="Polar residues" evidence="2">
    <location>
        <begin position="400"/>
        <end position="409"/>
    </location>
</feature>
<evidence type="ECO:0000313" key="4">
    <source>
        <dbReference type="Proteomes" id="UP000225706"/>
    </source>
</evidence>
<dbReference type="GO" id="GO:0007034">
    <property type="term" value="P:vacuolar transport"/>
    <property type="evidence" value="ECO:0007669"/>
    <property type="project" value="InterPro"/>
</dbReference>
<dbReference type="PANTHER" id="PTHR14787">
    <property type="entry name" value="C10ORF188 FAMILY MEMBER"/>
    <property type="match status" value="1"/>
</dbReference>
<dbReference type="Pfam" id="PF03357">
    <property type="entry name" value="Snf7"/>
    <property type="match status" value="1"/>
</dbReference>
<dbReference type="PANTHER" id="PTHR14787:SF1">
    <property type="entry name" value="ATPASE PAAT"/>
    <property type="match status" value="1"/>
</dbReference>
<name>A0A2B4RK24_STYPI</name>
<protein>
    <submittedName>
        <fullName evidence="3">Charged multivesicular body protein 4b</fullName>
    </submittedName>
</protein>
<dbReference type="EMBL" id="LSMT01000533">
    <property type="protein sequence ID" value="PFX16605.1"/>
    <property type="molecule type" value="Genomic_DNA"/>
</dbReference>
<dbReference type="OrthoDB" id="5592979at2759"/>
<proteinExistence type="inferred from homology"/>
<feature type="region of interest" description="Disordered" evidence="2">
    <location>
        <begin position="400"/>
        <end position="421"/>
    </location>
</feature>
<dbReference type="Gene3D" id="6.10.250.1710">
    <property type="match status" value="1"/>
</dbReference>
<organism evidence="3 4">
    <name type="scientific">Stylophora pistillata</name>
    <name type="common">Smooth cauliflower coral</name>
    <dbReference type="NCBI Taxonomy" id="50429"/>
    <lineage>
        <taxon>Eukaryota</taxon>
        <taxon>Metazoa</taxon>
        <taxon>Cnidaria</taxon>
        <taxon>Anthozoa</taxon>
        <taxon>Hexacorallia</taxon>
        <taxon>Scleractinia</taxon>
        <taxon>Astrocoeniina</taxon>
        <taxon>Pocilloporidae</taxon>
        <taxon>Stylophora</taxon>
    </lineage>
</organism>
<dbReference type="Proteomes" id="UP000225706">
    <property type="component" value="Unassembled WGS sequence"/>
</dbReference>
<dbReference type="Pfam" id="PF14958">
    <property type="entry name" value="PAAT-like"/>
    <property type="match status" value="1"/>
</dbReference>
<comment type="caution">
    <text evidence="3">The sequence shown here is derived from an EMBL/GenBank/DDBJ whole genome shotgun (WGS) entry which is preliminary data.</text>
</comment>
<reference evidence="4" key="1">
    <citation type="journal article" date="2017" name="bioRxiv">
        <title>Comparative analysis of the genomes of Stylophora pistillata and Acropora digitifera provides evidence for extensive differences between species of corals.</title>
        <authorList>
            <person name="Voolstra C.R."/>
            <person name="Li Y."/>
            <person name="Liew Y.J."/>
            <person name="Baumgarten S."/>
            <person name="Zoccola D."/>
            <person name="Flot J.-F."/>
            <person name="Tambutte S."/>
            <person name="Allemand D."/>
            <person name="Aranda M."/>
        </authorList>
    </citation>
    <scope>NUCLEOTIDE SEQUENCE [LARGE SCALE GENOMIC DNA]</scope>
</reference>
<dbReference type="Gene3D" id="1.10.287.1060">
    <property type="entry name" value="ESAT-6-like"/>
    <property type="match status" value="1"/>
</dbReference>
<evidence type="ECO:0000256" key="1">
    <source>
        <dbReference type="ARBA" id="ARBA00006190"/>
    </source>
</evidence>
<feature type="region of interest" description="Disordered" evidence="2">
    <location>
        <begin position="565"/>
        <end position="595"/>
    </location>
</feature>
<feature type="region of interest" description="Disordered" evidence="2">
    <location>
        <begin position="182"/>
        <end position="203"/>
    </location>
</feature>
<evidence type="ECO:0000313" key="3">
    <source>
        <dbReference type="EMBL" id="PFX16605.1"/>
    </source>
</evidence>
<dbReference type="InterPro" id="IPR005024">
    <property type="entry name" value="Snf7_fam"/>
</dbReference>
<comment type="similarity">
    <text evidence="1">Belongs to the SNF7 family.</text>
</comment>
<feature type="compositionally biased region" description="Polar residues" evidence="2">
    <location>
        <begin position="565"/>
        <end position="577"/>
    </location>
</feature>
<dbReference type="AlphaFoldDB" id="A0A2B4RK24"/>